<organism evidence="12 13">
    <name type="scientific">Denitromonas iodatirespirans</name>
    <dbReference type="NCBI Taxonomy" id="2795389"/>
    <lineage>
        <taxon>Bacteria</taxon>
        <taxon>Pseudomonadati</taxon>
        <taxon>Pseudomonadota</taxon>
        <taxon>Betaproteobacteria</taxon>
        <taxon>Rhodocyclales</taxon>
        <taxon>Zoogloeaceae</taxon>
        <taxon>Denitromonas</taxon>
    </lineage>
</organism>
<evidence type="ECO:0000256" key="1">
    <source>
        <dbReference type="ARBA" id="ARBA00004127"/>
    </source>
</evidence>
<dbReference type="GO" id="GO:0005886">
    <property type="term" value="C:plasma membrane"/>
    <property type="evidence" value="ECO:0007669"/>
    <property type="project" value="TreeGrafter"/>
</dbReference>
<feature type="transmembrane region" description="Helical" evidence="10">
    <location>
        <begin position="34"/>
        <end position="51"/>
    </location>
</feature>
<feature type="transmembrane region" description="Helical" evidence="10">
    <location>
        <begin position="375"/>
        <end position="394"/>
    </location>
</feature>
<name>A0A944DFZ7_DENI1</name>
<feature type="transmembrane region" description="Helical" evidence="10">
    <location>
        <begin position="164"/>
        <end position="187"/>
    </location>
</feature>
<evidence type="ECO:0000256" key="7">
    <source>
        <dbReference type="ARBA" id="ARBA00022989"/>
    </source>
</evidence>
<dbReference type="PANTHER" id="PTHR46157">
    <property type="entry name" value="K(+) EFFLUX ANTIPORTER 3, CHLOROPLASTIC"/>
    <property type="match status" value="1"/>
</dbReference>
<feature type="transmembrane region" description="Helical" evidence="10">
    <location>
        <begin position="101"/>
        <end position="124"/>
    </location>
</feature>
<evidence type="ECO:0000256" key="2">
    <source>
        <dbReference type="ARBA" id="ARBA00022448"/>
    </source>
</evidence>
<evidence type="ECO:0000256" key="5">
    <source>
        <dbReference type="ARBA" id="ARBA00022692"/>
    </source>
</evidence>
<evidence type="ECO:0000313" key="12">
    <source>
        <dbReference type="EMBL" id="MBT0963512.1"/>
    </source>
</evidence>
<dbReference type="SUPFAM" id="SSF51735">
    <property type="entry name" value="NAD(P)-binding Rossmann-fold domains"/>
    <property type="match status" value="1"/>
</dbReference>
<feature type="transmembrane region" description="Helical" evidence="10">
    <location>
        <begin position="6"/>
        <end position="27"/>
    </location>
</feature>
<keyword evidence="8" id="KW-0406">Ion transport</keyword>
<dbReference type="Gene3D" id="1.20.1530.20">
    <property type="match status" value="1"/>
</dbReference>
<reference evidence="13" key="1">
    <citation type="journal article" date="2022" name="ISME J.">
        <title>Genetic and phylogenetic analysis of dissimilatory iodate-reducing bacteria identifies potential niches across the world's oceans.</title>
        <authorList>
            <person name="Reyes-Umana V."/>
            <person name="Henning Z."/>
            <person name="Lee K."/>
            <person name="Barnum T.P."/>
            <person name="Coates J.D."/>
        </authorList>
    </citation>
    <scope>NUCLEOTIDE SEQUENCE [LARGE SCALE GENOMIC DNA]</scope>
    <source>
        <strain evidence="13">IR12</strain>
    </source>
</reference>
<dbReference type="RefSeq" id="WP_214363440.1">
    <property type="nucleotide sequence ID" value="NZ_JAEKFT010000031.1"/>
</dbReference>
<dbReference type="Pfam" id="PF00999">
    <property type="entry name" value="Na_H_Exchanger"/>
    <property type="match status" value="1"/>
</dbReference>
<gene>
    <name evidence="12" type="ORF">I8J34_20185</name>
</gene>
<dbReference type="PANTHER" id="PTHR46157:SF4">
    <property type="entry name" value="K(+) EFFLUX ANTIPORTER 3, CHLOROPLASTIC"/>
    <property type="match status" value="1"/>
</dbReference>
<evidence type="ECO:0000256" key="10">
    <source>
        <dbReference type="SAM" id="Phobius"/>
    </source>
</evidence>
<evidence type="ECO:0000259" key="11">
    <source>
        <dbReference type="PROSITE" id="PS51201"/>
    </source>
</evidence>
<dbReference type="Pfam" id="PF02254">
    <property type="entry name" value="TrkA_N"/>
    <property type="match status" value="1"/>
</dbReference>
<dbReference type="Gene3D" id="3.40.50.720">
    <property type="entry name" value="NAD(P)-binding Rossmann-like Domain"/>
    <property type="match status" value="1"/>
</dbReference>
<dbReference type="InterPro" id="IPR038770">
    <property type="entry name" value="Na+/solute_symporter_sf"/>
</dbReference>
<dbReference type="InterPro" id="IPR036291">
    <property type="entry name" value="NAD(P)-bd_dom_sf"/>
</dbReference>
<comment type="subcellular location">
    <subcellularLocation>
        <location evidence="1">Endomembrane system</location>
        <topology evidence="1">Multi-pass membrane protein</topology>
    </subcellularLocation>
</comment>
<evidence type="ECO:0000256" key="8">
    <source>
        <dbReference type="ARBA" id="ARBA00023065"/>
    </source>
</evidence>
<dbReference type="InterPro" id="IPR003148">
    <property type="entry name" value="RCK_N"/>
</dbReference>
<feature type="transmembrane region" description="Helical" evidence="10">
    <location>
        <begin position="284"/>
        <end position="303"/>
    </location>
</feature>
<comment type="caution">
    <text evidence="12">The sequence shown here is derived from an EMBL/GenBank/DDBJ whole genome shotgun (WGS) entry which is preliminary data.</text>
</comment>
<sequence>MSAHEGLPHLRELILFLCLSGVLIPLLQRRSINPVLGFLAMGTLVGPYGLGRLVEQWPWLSHLTFARVEDVSVFAELGVIFLMFMIGLEMSVDRLWALRRWVFGVGALQVGLSAVIIGGLAHAFGNPAEASVILGLVLAFSSTAVVMQLLTLRRDLGTPLGQASFSVLLFQDLAVVPLLVLVGLLGQHGDGSFALQMGQAAMKGVVTIGAIYLVGRRLVQPVFHHLAANQQSDTFMALTLLVSLGVAALTWAAGLSMAMGALLAGLIIAETEFRHAVEVTIEPFKGLLMGLFFMSVGMGIDLAELISRPLWLPLSVIGLVLIKGAVIAVLFRGFGLSTGRAVEGGLLLGAGGEFAFIVIGMALSYELLPRDVAQFMLLVVGLSMLATPLIARIGQAVGNAIDRRSGQRADATQVSDVDTLHNHVILAGYGRVGQLVGELLTDLGVAYCAIESDPALVARYRARGLPVVFGDASNPEMLRRLHLDRAGAVILTMDQTAPAIHAVHGLRKIAPDIHVLARARDEKHALALRKAGANVVIPETLESSLQLAAGALAQLGVPDEAARMLLDRARDNRTHPLRNHS</sequence>
<dbReference type="GO" id="GO:0006813">
    <property type="term" value="P:potassium ion transport"/>
    <property type="evidence" value="ECO:0007669"/>
    <property type="project" value="UniProtKB-KW"/>
</dbReference>
<keyword evidence="2" id="KW-0813">Transport</keyword>
<feature type="transmembrane region" description="Helical" evidence="10">
    <location>
        <begin position="310"/>
        <end position="334"/>
    </location>
</feature>
<evidence type="ECO:0000256" key="4">
    <source>
        <dbReference type="ARBA" id="ARBA00022538"/>
    </source>
</evidence>
<keyword evidence="7 10" id="KW-1133">Transmembrane helix</keyword>
<protein>
    <submittedName>
        <fullName evidence="12">Cation:proton antiporter</fullName>
    </submittedName>
</protein>
<evidence type="ECO:0000256" key="3">
    <source>
        <dbReference type="ARBA" id="ARBA00022449"/>
    </source>
</evidence>
<dbReference type="InterPro" id="IPR006153">
    <property type="entry name" value="Cation/H_exchanger_TM"/>
</dbReference>
<feature type="transmembrane region" description="Helical" evidence="10">
    <location>
        <begin position="235"/>
        <end position="264"/>
    </location>
</feature>
<keyword evidence="3" id="KW-0050">Antiport</keyword>
<feature type="transmembrane region" description="Helical" evidence="10">
    <location>
        <begin position="71"/>
        <end position="89"/>
    </location>
</feature>
<keyword evidence="5 10" id="KW-0812">Transmembrane</keyword>
<dbReference type="GO" id="GO:0012505">
    <property type="term" value="C:endomembrane system"/>
    <property type="evidence" value="ECO:0007669"/>
    <property type="project" value="UniProtKB-SubCell"/>
</dbReference>
<dbReference type="FunFam" id="3.40.50.720:FF:000036">
    <property type="entry name" value="Glutathione-regulated potassium-efflux system protein KefB"/>
    <property type="match status" value="1"/>
</dbReference>
<keyword evidence="13" id="KW-1185">Reference proteome</keyword>
<dbReference type="AlphaFoldDB" id="A0A944DFZ7"/>
<proteinExistence type="predicted"/>
<feature type="transmembrane region" description="Helical" evidence="10">
    <location>
        <begin position="130"/>
        <end position="152"/>
    </location>
</feature>
<keyword evidence="4" id="KW-0633">Potassium transport</keyword>
<dbReference type="EMBL" id="JAEKFT010000031">
    <property type="protein sequence ID" value="MBT0963512.1"/>
    <property type="molecule type" value="Genomic_DNA"/>
</dbReference>
<dbReference type="GO" id="GO:1902600">
    <property type="term" value="P:proton transmembrane transport"/>
    <property type="evidence" value="ECO:0007669"/>
    <property type="project" value="InterPro"/>
</dbReference>
<evidence type="ECO:0000313" key="13">
    <source>
        <dbReference type="Proteomes" id="UP000694660"/>
    </source>
</evidence>
<feature type="domain" description="RCK N-terminal" evidence="11">
    <location>
        <begin position="421"/>
        <end position="538"/>
    </location>
</feature>
<evidence type="ECO:0000256" key="9">
    <source>
        <dbReference type="ARBA" id="ARBA00023136"/>
    </source>
</evidence>
<dbReference type="Proteomes" id="UP000694660">
    <property type="component" value="Unassembled WGS sequence"/>
</dbReference>
<dbReference type="GO" id="GO:0015297">
    <property type="term" value="F:antiporter activity"/>
    <property type="evidence" value="ECO:0007669"/>
    <property type="project" value="UniProtKB-KW"/>
</dbReference>
<accession>A0A944DFZ7</accession>
<feature type="transmembrane region" description="Helical" evidence="10">
    <location>
        <begin position="346"/>
        <end position="368"/>
    </location>
</feature>
<dbReference type="PROSITE" id="PS51201">
    <property type="entry name" value="RCK_N"/>
    <property type="match status" value="1"/>
</dbReference>
<evidence type="ECO:0000256" key="6">
    <source>
        <dbReference type="ARBA" id="ARBA00022958"/>
    </source>
</evidence>
<keyword evidence="9 10" id="KW-0472">Membrane</keyword>
<keyword evidence="6" id="KW-0630">Potassium</keyword>